<keyword evidence="1" id="KW-0812">Transmembrane</keyword>
<keyword evidence="3" id="KW-1185">Reference proteome</keyword>
<evidence type="ECO:0000313" key="3">
    <source>
        <dbReference type="Proteomes" id="UP001432014"/>
    </source>
</evidence>
<proteinExistence type="predicted"/>
<feature type="transmembrane region" description="Helical" evidence="1">
    <location>
        <begin position="7"/>
        <end position="28"/>
    </location>
</feature>
<protein>
    <submittedName>
        <fullName evidence="2">Uncharacterized protein</fullName>
    </submittedName>
</protein>
<dbReference type="Proteomes" id="UP001432014">
    <property type="component" value="Chromosome"/>
</dbReference>
<evidence type="ECO:0000256" key="1">
    <source>
        <dbReference type="SAM" id="Phobius"/>
    </source>
</evidence>
<keyword evidence="1" id="KW-0472">Membrane</keyword>
<accession>A0ABZ1WI82</accession>
<feature type="transmembrane region" description="Helical" evidence="1">
    <location>
        <begin position="40"/>
        <end position="57"/>
    </location>
</feature>
<sequence length="138" mass="14500">MPTPLFYAYVLWSFCLLVVGLSVLKEFLARVPAGLEPGDVVLLFLATGVLVALGVLVRRATRGHRRARAALDVLTALALLPTTATIVWALNGSVPLSGTDLVATGGIALPLTAQVLMHLPSVRSAYHRWEGGGPHPGG</sequence>
<gene>
    <name evidence="2" type="ORF">OG469_35735</name>
</gene>
<reference evidence="2 3" key="1">
    <citation type="submission" date="2022-10" db="EMBL/GenBank/DDBJ databases">
        <title>The complete genomes of actinobacterial strains from the NBC collection.</title>
        <authorList>
            <person name="Joergensen T.S."/>
            <person name="Alvarez Arevalo M."/>
            <person name="Sterndorff E.B."/>
            <person name="Faurdal D."/>
            <person name="Vuksanovic O."/>
            <person name="Mourched A.-S."/>
            <person name="Charusanti P."/>
            <person name="Shaw S."/>
            <person name="Blin K."/>
            <person name="Weber T."/>
        </authorList>
    </citation>
    <scope>NUCLEOTIDE SEQUENCE [LARGE SCALE GENOMIC DNA]</scope>
    <source>
        <strain evidence="2 3">NBC_01247</strain>
    </source>
</reference>
<organism evidence="2 3">
    <name type="scientific">Kitasatospora herbaricolor</name>
    <dbReference type="NCBI Taxonomy" id="68217"/>
    <lineage>
        <taxon>Bacteria</taxon>
        <taxon>Bacillati</taxon>
        <taxon>Actinomycetota</taxon>
        <taxon>Actinomycetes</taxon>
        <taxon>Kitasatosporales</taxon>
        <taxon>Streptomycetaceae</taxon>
        <taxon>Kitasatospora</taxon>
    </lineage>
</organism>
<keyword evidence="1" id="KW-1133">Transmembrane helix</keyword>
<name>A0ABZ1WI82_9ACTN</name>
<dbReference type="EMBL" id="CP108482">
    <property type="protein sequence ID" value="WUS60374.1"/>
    <property type="molecule type" value="Genomic_DNA"/>
</dbReference>
<evidence type="ECO:0000313" key="2">
    <source>
        <dbReference type="EMBL" id="WUS60374.1"/>
    </source>
</evidence>
<feature type="transmembrane region" description="Helical" evidence="1">
    <location>
        <begin position="69"/>
        <end position="89"/>
    </location>
</feature>
<dbReference type="RefSeq" id="WP_329493530.1">
    <property type="nucleotide sequence ID" value="NZ_CP108460.1"/>
</dbReference>